<dbReference type="InterPro" id="IPR036249">
    <property type="entry name" value="Thioredoxin-like_sf"/>
</dbReference>
<gene>
    <name evidence="3" type="ORF">M5X09_02820</name>
</gene>
<organism evidence="3 4">
    <name type="scientific">Paenibacillus apiarius</name>
    <dbReference type="NCBI Taxonomy" id="46240"/>
    <lineage>
        <taxon>Bacteria</taxon>
        <taxon>Bacillati</taxon>
        <taxon>Bacillota</taxon>
        <taxon>Bacilli</taxon>
        <taxon>Bacillales</taxon>
        <taxon>Paenibacillaceae</taxon>
        <taxon>Paenibacillus</taxon>
    </lineage>
</organism>
<keyword evidence="1" id="KW-0812">Transmembrane</keyword>
<reference evidence="3 4" key="1">
    <citation type="submission" date="2022-05" db="EMBL/GenBank/DDBJ databases">
        <title>Genome Sequencing of Bee-Associated Microbes.</title>
        <authorList>
            <person name="Dunlap C."/>
        </authorList>
    </citation>
    <scope>NUCLEOTIDE SEQUENCE [LARGE SCALE GENOMIC DNA]</scope>
    <source>
        <strain evidence="3 4">NRRL NRS-1438</strain>
    </source>
</reference>
<dbReference type="SUPFAM" id="SSF52833">
    <property type="entry name" value="Thioredoxin-like"/>
    <property type="match status" value="1"/>
</dbReference>
<evidence type="ECO:0000259" key="2">
    <source>
        <dbReference type="PROSITE" id="PS51352"/>
    </source>
</evidence>
<dbReference type="Proteomes" id="UP001207626">
    <property type="component" value="Unassembled WGS sequence"/>
</dbReference>
<dbReference type="RefSeq" id="WP_176392816.1">
    <property type="nucleotide sequence ID" value="NZ_JAMDLV010000020.1"/>
</dbReference>
<dbReference type="EMBL" id="JAMDLW010000002">
    <property type="protein sequence ID" value="MCY9518607.1"/>
    <property type="molecule type" value="Genomic_DNA"/>
</dbReference>
<dbReference type="Gene3D" id="3.40.30.10">
    <property type="entry name" value="Glutaredoxin"/>
    <property type="match status" value="1"/>
</dbReference>
<keyword evidence="1" id="KW-1133">Transmembrane helix</keyword>
<keyword evidence="4" id="KW-1185">Reference proteome</keyword>
<sequence length="189" mass="21863">MAAYFQLVLIVLVIVSSIALYHFMSSLLDRTRKMEGDMDRYRSYKLLNQQAPSFTLPDAENLMFDLSSSIENNGVLLVFIDSHCPYCMPSLEKFMFISQEKASFINCAVIIKESGISYYRDLYNNAQGIRLLQADETLFKQYEIHEYPYFIYVNFRQQIVYASPDSEGAIRFILNEADTMQSSVPLIHP</sequence>
<evidence type="ECO:0000313" key="3">
    <source>
        <dbReference type="EMBL" id="MCY9518607.1"/>
    </source>
</evidence>
<dbReference type="InterPro" id="IPR013766">
    <property type="entry name" value="Thioredoxin_domain"/>
</dbReference>
<evidence type="ECO:0000256" key="1">
    <source>
        <dbReference type="SAM" id="Phobius"/>
    </source>
</evidence>
<dbReference type="PROSITE" id="PS51352">
    <property type="entry name" value="THIOREDOXIN_2"/>
    <property type="match status" value="1"/>
</dbReference>
<proteinExistence type="predicted"/>
<name>A0ABT4DML7_9BACL</name>
<feature type="transmembrane region" description="Helical" evidence="1">
    <location>
        <begin position="6"/>
        <end position="24"/>
    </location>
</feature>
<comment type="caution">
    <text evidence="3">The sequence shown here is derived from an EMBL/GenBank/DDBJ whole genome shotgun (WGS) entry which is preliminary data.</text>
</comment>
<keyword evidence="1" id="KW-0472">Membrane</keyword>
<evidence type="ECO:0000313" key="4">
    <source>
        <dbReference type="Proteomes" id="UP001207626"/>
    </source>
</evidence>
<protein>
    <submittedName>
        <fullName evidence="3">Redoxin domain-containing protein</fullName>
    </submittedName>
</protein>
<accession>A0ABT4DML7</accession>
<feature type="domain" description="Thioredoxin" evidence="2">
    <location>
        <begin position="45"/>
        <end position="189"/>
    </location>
</feature>